<gene>
    <name evidence="1" type="ORF">CCUG60884_04460</name>
</gene>
<name>A0A4R8SNP0_9MYCO</name>
<organism evidence="1 2">
    <name type="scientific">Mycobacteroides salmoniphilum</name>
    <dbReference type="NCBI Taxonomy" id="404941"/>
    <lineage>
        <taxon>Bacteria</taxon>
        <taxon>Bacillati</taxon>
        <taxon>Actinomycetota</taxon>
        <taxon>Actinomycetes</taxon>
        <taxon>Mycobacteriales</taxon>
        <taxon>Mycobacteriaceae</taxon>
        <taxon>Mycobacteroides</taxon>
    </lineage>
</organism>
<sequence precursor="true">MQITHVGGHRAAQALVSIGAAVAVALPIPTQAPRALLAGGETSCHGQIFCPAGGTNPWLPYGTNPLVPWGTNPPVMTYDPNSTSR</sequence>
<dbReference type="AlphaFoldDB" id="A0A4R8SNP0"/>
<comment type="caution">
    <text evidence="1">The sequence shown here is derived from an EMBL/GenBank/DDBJ whole genome shotgun (WGS) entry which is preliminary data.</text>
</comment>
<dbReference type="RefSeq" id="WP_134087243.1">
    <property type="nucleotide sequence ID" value="NZ_JAPDRC010000002.1"/>
</dbReference>
<accession>A0A4R8SNP0</accession>
<dbReference type="OrthoDB" id="4763582at2"/>
<dbReference type="Proteomes" id="UP000294604">
    <property type="component" value="Unassembled WGS sequence"/>
</dbReference>
<reference evidence="1 2" key="1">
    <citation type="journal article" date="2019" name="Sci. Rep.">
        <title>Extended insight into the Mycobacterium chelonae-abscessus complex through whole genome sequencing of Mycobacterium salmoniphilum outbreak and Mycobacterium salmoniphilum-like strains.</title>
        <authorList>
            <person name="Behra P.R.K."/>
            <person name="Das S."/>
            <person name="Pettersson B.M.F."/>
            <person name="Shirreff L."/>
            <person name="DuCote T."/>
            <person name="Jacobsson K.G."/>
            <person name="Ennis D.G."/>
            <person name="Kirsebom L.A."/>
        </authorList>
    </citation>
    <scope>NUCLEOTIDE SEQUENCE [LARGE SCALE GENOMIC DNA]</scope>
    <source>
        <strain evidence="1 2">CCUG 60884</strain>
    </source>
</reference>
<protein>
    <submittedName>
        <fullName evidence="1">Uncharacterized protein</fullName>
    </submittedName>
</protein>
<evidence type="ECO:0000313" key="2">
    <source>
        <dbReference type="Proteomes" id="UP000294604"/>
    </source>
</evidence>
<dbReference type="EMBL" id="PECL01000014">
    <property type="protein sequence ID" value="TEA00568.1"/>
    <property type="molecule type" value="Genomic_DNA"/>
</dbReference>
<proteinExistence type="predicted"/>
<evidence type="ECO:0000313" key="1">
    <source>
        <dbReference type="EMBL" id="TEA00568.1"/>
    </source>
</evidence>